<reference evidence="3" key="1">
    <citation type="submission" date="2020-08" db="EMBL/GenBank/DDBJ databases">
        <title>Genome public.</title>
        <authorList>
            <person name="Liu C."/>
            <person name="Sun Q."/>
        </authorList>
    </citation>
    <scope>NUCLEOTIDE SEQUENCE</scope>
    <source>
        <strain evidence="3">BX1005</strain>
    </source>
</reference>
<feature type="domain" description="HTH cro/C1-type" evidence="2">
    <location>
        <begin position="7"/>
        <end position="61"/>
    </location>
</feature>
<dbReference type="Pfam" id="PF01381">
    <property type="entry name" value="HTH_3"/>
    <property type="match status" value="1"/>
</dbReference>
<evidence type="ECO:0000313" key="4">
    <source>
        <dbReference type="Proteomes" id="UP000606720"/>
    </source>
</evidence>
<dbReference type="GO" id="GO:0003677">
    <property type="term" value="F:DNA binding"/>
    <property type="evidence" value="ECO:0007669"/>
    <property type="project" value="UniProtKB-KW"/>
</dbReference>
<dbReference type="PROSITE" id="PS50943">
    <property type="entry name" value="HTH_CROC1"/>
    <property type="match status" value="1"/>
</dbReference>
<evidence type="ECO:0000259" key="2">
    <source>
        <dbReference type="PROSITE" id="PS50943"/>
    </source>
</evidence>
<dbReference type="PANTHER" id="PTHR46558:SF13">
    <property type="entry name" value="HTH-TYPE TRANSCRIPTIONAL REGULATOR IMMR"/>
    <property type="match status" value="1"/>
</dbReference>
<dbReference type="RefSeq" id="WP_178051304.1">
    <property type="nucleotide sequence ID" value="NZ_JACOPH010000001.1"/>
</dbReference>
<keyword evidence="1" id="KW-0238">DNA-binding</keyword>
<dbReference type="SUPFAM" id="SSF47413">
    <property type="entry name" value="lambda repressor-like DNA-binding domains"/>
    <property type="match status" value="1"/>
</dbReference>
<name>A0A923LLS2_9FIRM</name>
<comment type="caution">
    <text evidence="3">The sequence shown here is derived from an EMBL/GenBank/DDBJ whole genome shotgun (WGS) entry which is preliminary data.</text>
</comment>
<dbReference type="SMART" id="SM00530">
    <property type="entry name" value="HTH_XRE"/>
    <property type="match status" value="1"/>
</dbReference>
<organism evidence="3 4">
    <name type="scientific">Roseburia zhanii</name>
    <dbReference type="NCBI Taxonomy" id="2763064"/>
    <lineage>
        <taxon>Bacteria</taxon>
        <taxon>Bacillati</taxon>
        <taxon>Bacillota</taxon>
        <taxon>Clostridia</taxon>
        <taxon>Lachnospirales</taxon>
        <taxon>Lachnospiraceae</taxon>
        <taxon>Roseburia</taxon>
    </lineage>
</organism>
<dbReference type="CDD" id="cd00093">
    <property type="entry name" value="HTH_XRE"/>
    <property type="match status" value="1"/>
</dbReference>
<dbReference type="InterPro" id="IPR001387">
    <property type="entry name" value="Cro/C1-type_HTH"/>
</dbReference>
<keyword evidence="4" id="KW-1185">Reference proteome</keyword>
<dbReference type="Gene3D" id="1.10.260.40">
    <property type="entry name" value="lambda repressor-like DNA-binding domains"/>
    <property type="match status" value="1"/>
</dbReference>
<sequence length="115" mass="13289">MDIGNQLRNLLEQDGITQKQLAEALNISTTTLNGYIQNRRQPDAKTVIRLASYFHTTTDYIYGLTTLREPMVSPYNAEERHLVNIYRGIPEDKKPLYIETGRTFSKFGKPKKKKI</sequence>
<dbReference type="EMBL" id="JACOPH010000001">
    <property type="protein sequence ID" value="MBC5712605.1"/>
    <property type="molecule type" value="Genomic_DNA"/>
</dbReference>
<dbReference type="AlphaFoldDB" id="A0A923LLS2"/>
<protein>
    <submittedName>
        <fullName evidence="3">Helix-turn-helix transcriptional regulator</fullName>
    </submittedName>
</protein>
<evidence type="ECO:0000256" key="1">
    <source>
        <dbReference type="ARBA" id="ARBA00023125"/>
    </source>
</evidence>
<dbReference type="InterPro" id="IPR010982">
    <property type="entry name" value="Lambda_DNA-bd_dom_sf"/>
</dbReference>
<proteinExistence type="predicted"/>
<dbReference type="PANTHER" id="PTHR46558">
    <property type="entry name" value="TRACRIPTIONAL REGULATORY PROTEIN-RELATED-RELATED"/>
    <property type="match status" value="1"/>
</dbReference>
<accession>A0A923LLS2</accession>
<evidence type="ECO:0000313" key="3">
    <source>
        <dbReference type="EMBL" id="MBC5712605.1"/>
    </source>
</evidence>
<gene>
    <name evidence="3" type="ORF">H8S17_00015</name>
</gene>
<dbReference type="Proteomes" id="UP000606720">
    <property type="component" value="Unassembled WGS sequence"/>
</dbReference>